<protein>
    <submittedName>
        <fullName evidence="1">Uncharacterized protein</fullName>
    </submittedName>
</protein>
<comment type="caution">
    <text evidence="1">The sequence shown here is derived from an EMBL/GenBank/DDBJ whole genome shotgun (WGS) entry which is preliminary data.</text>
</comment>
<organism evidence="1 2">
    <name type="scientific">Nocardia panacis</name>
    <dbReference type="NCBI Taxonomy" id="2340916"/>
    <lineage>
        <taxon>Bacteria</taxon>
        <taxon>Bacillati</taxon>
        <taxon>Actinomycetota</taxon>
        <taxon>Actinomycetes</taxon>
        <taxon>Mycobacteriales</taxon>
        <taxon>Nocardiaceae</taxon>
        <taxon>Nocardia</taxon>
    </lineage>
</organism>
<dbReference type="AlphaFoldDB" id="A0A3A4JRE1"/>
<dbReference type="Proteomes" id="UP000266677">
    <property type="component" value="Unassembled WGS sequence"/>
</dbReference>
<accession>A0A3A4JRE1</accession>
<dbReference type="EMBL" id="QZFU01000029">
    <property type="protein sequence ID" value="RJO72079.1"/>
    <property type="molecule type" value="Genomic_DNA"/>
</dbReference>
<gene>
    <name evidence="1" type="ORF">D5S18_23150</name>
</gene>
<evidence type="ECO:0000313" key="1">
    <source>
        <dbReference type="EMBL" id="RJO72079.1"/>
    </source>
</evidence>
<sequence length="121" mass="14973">MVRLRIQHPPGRVRVRIRLRLRGRVRVRIRLRLRGRVRVPTRLRPRDPGHIPIRHHRVRAPLRHQVLREPRIRQPPAHRPDRLEHRLQVHRRELNRLFGQHPVEARRVREVLYRRHFRAGP</sequence>
<keyword evidence="2" id="KW-1185">Reference proteome</keyword>
<name>A0A3A4JRE1_9NOCA</name>
<proteinExistence type="predicted"/>
<evidence type="ECO:0000313" key="2">
    <source>
        <dbReference type="Proteomes" id="UP000266677"/>
    </source>
</evidence>
<reference evidence="1 2" key="1">
    <citation type="submission" date="2018-09" db="EMBL/GenBank/DDBJ databases">
        <title>YIM PH21274 draft genome.</title>
        <authorList>
            <person name="Miao C."/>
        </authorList>
    </citation>
    <scope>NUCLEOTIDE SEQUENCE [LARGE SCALE GENOMIC DNA]</scope>
    <source>
        <strain evidence="1 2">YIM PH 21724</strain>
    </source>
</reference>